<dbReference type="EMBL" id="UGVC01000001">
    <property type="protein sequence ID" value="SUD91821.1"/>
    <property type="molecule type" value="Genomic_DNA"/>
</dbReference>
<evidence type="ECO:0000313" key="15">
    <source>
        <dbReference type="Proteomes" id="UP000254123"/>
    </source>
</evidence>
<keyword evidence="15" id="KW-1185">Reference proteome</keyword>
<dbReference type="InterPro" id="IPR050105">
    <property type="entry name" value="MoCo_biosynth_MoaA/MoaC"/>
</dbReference>
<dbReference type="EC" id="4.1.99.22" evidence="2"/>
<dbReference type="CDD" id="cd21117">
    <property type="entry name" value="Twitch_MoaA"/>
    <property type="match status" value="1"/>
</dbReference>
<evidence type="ECO:0000313" key="14">
    <source>
        <dbReference type="EMBL" id="SUD91821.1"/>
    </source>
</evidence>
<evidence type="ECO:0000256" key="1">
    <source>
        <dbReference type="ARBA" id="ARBA00001966"/>
    </source>
</evidence>
<feature type="domain" description="Radical SAM core" evidence="13">
    <location>
        <begin position="92"/>
        <end position="316"/>
    </location>
</feature>
<keyword evidence="9" id="KW-0342">GTP-binding</keyword>
<evidence type="ECO:0000256" key="3">
    <source>
        <dbReference type="ARBA" id="ARBA00022485"/>
    </source>
</evidence>
<evidence type="ECO:0000256" key="8">
    <source>
        <dbReference type="ARBA" id="ARBA00023014"/>
    </source>
</evidence>
<evidence type="ECO:0000256" key="5">
    <source>
        <dbReference type="ARBA" id="ARBA00022723"/>
    </source>
</evidence>
<evidence type="ECO:0000256" key="12">
    <source>
        <dbReference type="ARBA" id="ARBA00048697"/>
    </source>
</evidence>
<proteinExistence type="predicted"/>
<dbReference type="GO" id="GO:0061799">
    <property type="term" value="F:cyclic pyranopterin monophosphate synthase activity"/>
    <property type="evidence" value="ECO:0007669"/>
    <property type="project" value="TreeGrafter"/>
</dbReference>
<evidence type="ECO:0000259" key="13">
    <source>
        <dbReference type="PROSITE" id="PS51918"/>
    </source>
</evidence>
<keyword evidence="5" id="KW-0479">Metal-binding</keyword>
<dbReference type="SFLD" id="SFLDS00029">
    <property type="entry name" value="Radical_SAM"/>
    <property type="match status" value="1"/>
</dbReference>
<dbReference type="SFLD" id="SFLDG01386">
    <property type="entry name" value="main_SPASM_domain-containing"/>
    <property type="match status" value="1"/>
</dbReference>
<dbReference type="InterPro" id="IPR000385">
    <property type="entry name" value="MoaA_NifB_PqqE_Fe-S-bd_CS"/>
</dbReference>
<dbReference type="STRING" id="1123034.GCA_000685805_02169"/>
<dbReference type="AlphaFoldDB" id="A0A379LMZ6"/>
<comment type="cofactor">
    <cofactor evidence="1">
        <name>[4Fe-4S] cluster</name>
        <dbReference type="ChEBI" id="CHEBI:49883"/>
    </cofactor>
</comment>
<evidence type="ECO:0000256" key="11">
    <source>
        <dbReference type="ARBA" id="ARBA00023239"/>
    </source>
</evidence>
<dbReference type="GO" id="GO:0061798">
    <property type="term" value="F:GTP 3',8'-cyclase activity"/>
    <property type="evidence" value="ECO:0007669"/>
    <property type="project" value="UniProtKB-EC"/>
</dbReference>
<dbReference type="PROSITE" id="PS51918">
    <property type="entry name" value="RADICAL_SAM"/>
    <property type="match status" value="1"/>
</dbReference>
<dbReference type="InterPro" id="IPR013483">
    <property type="entry name" value="MoaA"/>
</dbReference>
<dbReference type="SFLD" id="SFLDG01067">
    <property type="entry name" value="SPASM/twitch_domain_containing"/>
    <property type="match status" value="1"/>
</dbReference>
<dbReference type="InterPro" id="IPR040064">
    <property type="entry name" value="MoaA-like"/>
</dbReference>
<dbReference type="PROSITE" id="PS01305">
    <property type="entry name" value="MOAA_NIFB_PQQE"/>
    <property type="match status" value="1"/>
</dbReference>
<dbReference type="InterPro" id="IPR010505">
    <property type="entry name" value="MoaA_twitch"/>
</dbReference>
<comment type="catalytic activity">
    <reaction evidence="12">
        <text>GTP + AH2 + S-adenosyl-L-methionine = (8S)-3',8-cyclo-7,8-dihydroguanosine 5'-triphosphate + 5'-deoxyadenosine + L-methionine + A + H(+)</text>
        <dbReference type="Rhea" id="RHEA:49576"/>
        <dbReference type="ChEBI" id="CHEBI:13193"/>
        <dbReference type="ChEBI" id="CHEBI:15378"/>
        <dbReference type="ChEBI" id="CHEBI:17319"/>
        <dbReference type="ChEBI" id="CHEBI:17499"/>
        <dbReference type="ChEBI" id="CHEBI:37565"/>
        <dbReference type="ChEBI" id="CHEBI:57844"/>
        <dbReference type="ChEBI" id="CHEBI:59789"/>
        <dbReference type="ChEBI" id="CHEBI:131766"/>
        <dbReference type="EC" id="4.1.99.22"/>
    </reaction>
</comment>
<keyword evidence="11" id="KW-0456">Lyase</keyword>
<dbReference type="SFLD" id="SFLDG01383">
    <property type="entry name" value="cyclic_pyranopterin_phosphate"/>
    <property type="match status" value="1"/>
</dbReference>
<keyword evidence="7" id="KW-0408">Iron</keyword>
<sequence length="410" mass="45423">MTLLNSNLGKARLYTPSPNSVMFAGHGLMSSVNTVSALSDSSLSNSALCNSALSDSELSTVFSKLAKSSVTTGSVNNLTSPADKDDHLLTDGFSRRLTYLRLSITDFCNFRCGYCLPNGYQGKRPDNELTLQEIEVLIKAFAEVGTKKVRLTGGEPSIRKDVTQIIEQVKATPGIETVAMTSNGYKLGKHLADWQQAGLDQLNISIDSFDPATFHKMTGFDMLPQLLQDIDKLLATTDIKLKLNGILMEDTAYDSLLAALDFVKTRPVTYRFIEFMQTTDNSDLFFAQHAQSDLIINYLLKKGWQAHHRGQNDGPAIEYSHPDYVGRIGMIAPYAPHFCDSCNRLRVSSLGKVHLCLFDQGNYDIRHYLQQQDVAGLVQKLHDFMPIKPEHHHLAESNSGIMHNLSMIGG</sequence>
<keyword evidence="6" id="KW-0547">Nucleotide-binding</keyword>
<dbReference type="CDD" id="cd01335">
    <property type="entry name" value="Radical_SAM"/>
    <property type="match status" value="1"/>
</dbReference>
<dbReference type="PANTHER" id="PTHR22960">
    <property type="entry name" value="MOLYBDOPTERIN COFACTOR SYNTHESIS PROTEIN A"/>
    <property type="match status" value="1"/>
</dbReference>
<dbReference type="UniPathway" id="UPA00344"/>
<dbReference type="Pfam" id="PF06463">
    <property type="entry name" value="Mob_synth_C"/>
    <property type="match status" value="1"/>
</dbReference>
<dbReference type="PANTHER" id="PTHR22960:SF28">
    <property type="entry name" value="GTP 3',8-CYCLASE"/>
    <property type="match status" value="1"/>
</dbReference>
<organism evidence="14 15">
    <name type="scientific">Psychrobacter phenylpyruvicus</name>
    <dbReference type="NCBI Taxonomy" id="29432"/>
    <lineage>
        <taxon>Bacteria</taxon>
        <taxon>Pseudomonadati</taxon>
        <taxon>Pseudomonadota</taxon>
        <taxon>Gammaproteobacteria</taxon>
        <taxon>Moraxellales</taxon>
        <taxon>Moraxellaceae</taxon>
        <taxon>Psychrobacter</taxon>
    </lineage>
</organism>
<evidence type="ECO:0000256" key="10">
    <source>
        <dbReference type="ARBA" id="ARBA00023150"/>
    </source>
</evidence>
<name>A0A379LMZ6_9GAMM</name>
<dbReference type="GO" id="GO:0046872">
    <property type="term" value="F:metal ion binding"/>
    <property type="evidence" value="ECO:0007669"/>
    <property type="project" value="UniProtKB-KW"/>
</dbReference>
<protein>
    <recommendedName>
        <fullName evidence="2">GTP 3',8-cyclase</fullName>
        <ecNumber evidence="2">4.1.99.22</ecNumber>
    </recommendedName>
</protein>
<gene>
    <name evidence="14" type="primary">moaA_1</name>
    <name evidence="14" type="ORF">NCTC10526_02193</name>
</gene>
<dbReference type="NCBIfam" id="TIGR02666">
    <property type="entry name" value="moaA"/>
    <property type="match status" value="1"/>
</dbReference>
<evidence type="ECO:0000256" key="2">
    <source>
        <dbReference type="ARBA" id="ARBA00012167"/>
    </source>
</evidence>
<evidence type="ECO:0000256" key="4">
    <source>
        <dbReference type="ARBA" id="ARBA00022691"/>
    </source>
</evidence>
<dbReference type="Gene3D" id="3.20.20.70">
    <property type="entry name" value="Aldolase class I"/>
    <property type="match status" value="1"/>
</dbReference>
<dbReference type="SUPFAM" id="SSF102114">
    <property type="entry name" value="Radical SAM enzymes"/>
    <property type="match status" value="1"/>
</dbReference>
<dbReference type="GO" id="GO:0051539">
    <property type="term" value="F:4 iron, 4 sulfur cluster binding"/>
    <property type="evidence" value="ECO:0007669"/>
    <property type="project" value="UniProtKB-KW"/>
</dbReference>
<dbReference type="GO" id="GO:0006777">
    <property type="term" value="P:Mo-molybdopterin cofactor biosynthetic process"/>
    <property type="evidence" value="ECO:0007669"/>
    <property type="project" value="UniProtKB-KW"/>
</dbReference>
<keyword evidence="10" id="KW-0501">Molybdenum cofactor biosynthesis</keyword>
<accession>A0A379LMZ6</accession>
<dbReference type="InterPro" id="IPR006638">
    <property type="entry name" value="Elp3/MiaA/NifB-like_rSAM"/>
</dbReference>
<keyword evidence="3" id="KW-0004">4Fe-4S</keyword>
<dbReference type="SMART" id="SM00729">
    <property type="entry name" value="Elp3"/>
    <property type="match status" value="1"/>
</dbReference>
<keyword evidence="8" id="KW-0411">Iron-sulfur</keyword>
<reference evidence="14 15" key="1">
    <citation type="submission" date="2018-06" db="EMBL/GenBank/DDBJ databases">
        <authorList>
            <consortium name="Pathogen Informatics"/>
            <person name="Doyle S."/>
        </authorList>
    </citation>
    <scope>NUCLEOTIDE SEQUENCE [LARGE SCALE GENOMIC DNA]</scope>
    <source>
        <strain evidence="14 15">NCTC10526</strain>
    </source>
</reference>
<dbReference type="Proteomes" id="UP000254123">
    <property type="component" value="Unassembled WGS sequence"/>
</dbReference>
<dbReference type="GO" id="GO:0005525">
    <property type="term" value="F:GTP binding"/>
    <property type="evidence" value="ECO:0007669"/>
    <property type="project" value="UniProtKB-KW"/>
</dbReference>
<dbReference type="Pfam" id="PF04055">
    <property type="entry name" value="Radical_SAM"/>
    <property type="match status" value="1"/>
</dbReference>
<evidence type="ECO:0000256" key="7">
    <source>
        <dbReference type="ARBA" id="ARBA00023004"/>
    </source>
</evidence>
<dbReference type="InterPro" id="IPR013785">
    <property type="entry name" value="Aldolase_TIM"/>
</dbReference>
<evidence type="ECO:0000256" key="9">
    <source>
        <dbReference type="ARBA" id="ARBA00023134"/>
    </source>
</evidence>
<keyword evidence="4" id="KW-0949">S-adenosyl-L-methionine</keyword>
<evidence type="ECO:0000256" key="6">
    <source>
        <dbReference type="ARBA" id="ARBA00022741"/>
    </source>
</evidence>
<dbReference type="InterPro" id="IPR058240">
    <property type="entry name" value="rSAM_sf"/>
</dbReference>
<dbReference type="InterPro" id="IPR007197">
    <property type="entry name" value="rSAM"/>
</dbReference>